<gene>
    <name evidence="2" type="ORF">FHS94_001773</name>
</gene>
<feature type="transmembrane region" description="Helical" evidence="1">
    <location>
        <begin position="15"/>
        <end position="35"/>
    </location>
</feature>
<comment type="caution">
    <text evidence="2">The sequence shown here is derived from an EMBL/GenBank/DDBJ whole genome shotgun (WGS) entry which is preliminary data.</text>
</comment>
<accession>A0A7W9BD18</accession>
<keyword evidence="1" id="KW-0812">Transmembrane</keyword>
<dbReference type="EMBL" id="JACIJK010000005">
    <property type="protein sequence ID" value="MBB5714932.1"/>
    <property type="molecule type" value="Genomic_DNA"/>
</dbReference>
<dbReference type="AlphaFoldDB" id="A0A7W9BD18"/>
<proteinExistence type="predicted"/>
<dbReference type="RefSeq" id="WP_184056740.1">
    <property type="nucleotide sequence ID" value="NZ_JACIJK010000005.1"/>
</dbReference>
<name>A0A7W9BD18_9SPHN</name>
<sequence length="67" mass="7185">MPADNDQNQSLLYRARAALTALVFGLAVLAFLVAIDRPHWFKLKPISGTAAAMAYAADPGSAERPRS</sequence>
<organism evidence="2 3">
    <name type="scientific">Sphingomonas aerophila</name>
    <dbReference type="NCBI Taxonomy" id="1344948"/>
    <lineage>
        <taxon>Bacteria</taxon>
        <taxon>Pseudomonadati</taxon>
        <taxon>Pseudomonadota</taxon>
        <taxon>Alphaproteobacteria</taxon>
        <taxon>Sphingomonadales</taxon>
        <taxon>Sphingomonadaceae</taxon>
        <taxon>Sphingomonas</taxon>
    </lineage>
</organism>
<protein>
    <submittedName>
        <fullName evidence="2">Uncharacterized protein</fullName>
    </submittedName>
</protein>
<keyword evidence="3" id="KW-1185">Reference proteome</keyword>
<evidence type="ECO:0000313" key="2">
    <source>
        <dbReference type="EMBL" id="MBB5714932.1"/>
    </source>
</evidence>
<reference evidence="2 3" key="1">
    <citation type="submission" date="2020-08" db="EMBL/GenBank/DDBJ databases">
        <title>Genomic Encyclopedia of Type Strains, Phase IV (KMG-IV): sequencing the most valuable type-strain genomes for metagenomic binning, comparative biology and taxonomic classification.</title>
        <authorList>
            <person name="Goeker M."/>
        </authorList>
    </citation>
    <scope>NUCLEOTIDE SEQUENCE [LARGE SCALE GENOMIC DNA]</scope>
    <source>
        <strain evidence="2 3">DSM 100044</strain>
    </source>
</reference>
<dbReference type="Proteomes" id="UP000546200">
    <property type="component" value="Unassembled WGS sequence"/>
</dbReference>
<evidence type="ECO:0000313" key="3">
    <source>
        <dbReference type="Proteomes" id="UP000546200"/>
    </source>
</evidence>
<keyword evidence="1" id="KW-1133">Transmembrane helix</keyword>
<evidence type="ECO:0000256" key="1">
    <source>
        <dbReference type="SAM" id="Phobius"/>
    </source>
</evidence>
<keyword evidence="1" id="KW-0472">Membrane</keyword>